<dbReference type="Gene3D" id="3.30.40.10">
    <property type="entry name" value="Zinc/RING finger domain, C3HC4 (zinc finger)"/>
    <property type="match status" value="2"/>
</dbReference>
<evidence type="ECO:0000256" key="4">
    <source>
        <dbReference type="PROSITE-ProRule" id="PRU00146"/>
    </source>
</evidence>
<dbReference type="PANTHER" id="PTHR47672:SF1">
    <property type="entry name" value="E3 UBIQUITIN-PROTEIN LIGASE SNT2"/>
    <property type="match status" value="1"/>
</dbReference>
<dbReference type="GO" id="GO:0048189">
    <property type="term" value="C:Lid2 complex"/>
    <property type="evidence" value="ECO:0007669"/>
    <property type="project" value="TreeGrafter"/>
</dbReference>
<gene>
    <name evidence="7" type="ORF">EANT1437_LOCUS11550</name>
</gene>
<dbReference type="Pfam" id="PF00628">
    <property type="entry name" value="PHD"/>
    <property type="match status" value="1"/>
</dbReference>
<feature type="compositionally biased region" description="Polar residues" evidence="5">
    <location>
        <begin position="41"/>
        <end position="51"/>
    </location>
</feature>
<dbReference type="InterPro" id="IPR013083">
    <property type="entry name" value="Znf_RING/FYVE/PHD"/>
</dbReference>
<dbReference type="SMART" id="SM00249">
    <property type="entry name" value="PHD"/>
    <property type="match status" value="2"/>
</dbReference>
<evidence type="ECO:0000256" key="1">
    <source>
        <dbReference type="ARBA" id="ARBA00022723"/>
    </source>
</evidence>
<accession>A0A7S2S2S7</accession>
<dbReference type="PROSITE" id="PS01359">
    <property type="entry name" value="ZF_PHD_1"/>
    <property type="match status" value="1"/>
</dbReference>
<evidence type="ECO:0000313" key="7">
    <source>
        <dbReference type="EMBL" id="CAD9687870.1"/>
    </source>
</evidence>
<sequence>MVSLLTTRENCIKQIETKTSKAINSVSQKMEEILIKEDVPQATSKSNTTNGDKNEKGNKPESSIGRDTKGVDTENLSDDCVIVENNFQEPGNKRVAKNDNEMEGYPAKKKIKIQSEDTSAESFTTTVKTSYGLSDPEKLCDVCFTPEAELEKDGKLPEGQYPFIKCRYCQLLVHSICFAPFAPEGAIDQNGYFTCDACTALRIDEALQSFPHKSSSRDSKSKKIKKDLLAPLPLPSDIEAKDDGRLYPIPKHPGGLDIYCILCLRRDVMGGMKPPTYGASWCHLACSMSSPAMYVKGNRITGIKNALIASRKVIRNAGIKKAECECCQRPGGMLSHCAHNYELGNKKLCNVFQHPLCAELGDRNRVIVSSKSGDIILYKCALHSFGDDALCAICGFGSRQNEMLECEGCSGGFHMSCLPTPLKDVPENEWFCTKCRPEDHVSPEKLKDSLPLLINSEFPTSTEKTASDVPPTIERNNIPTSTGKFGGTPATEKKDTSVPTEQVIDAAVTEKTNTSVPTRRAGGDTPVTIKAGAQIKQSKITIFTEKSNVPAFTQNVSNSVVTEKMSAPDSIITVIGPAIKETGITDSIEQAQDFPGADEVDNSVGTVKIKRHRTADSFPIGVPPIDFSFARNSEPTKS</sequence>
<organism evidence="7">
    <name type="scientific">Eucampia antarctica</name>
    <dbReference type="NCBI Taxonomy" id="49252"/>
    <lineage>
        <taxon>Eukaryota</taxon>
        <taxon>Sar</taxon>
        <taxon>Stramenopiles</taxon>
        <taxon>Ochrophyta</taxon>
        <taxon>Bacillariophyta</taxon>
        <taxon>Mediophyceae</taxon>
        <taxon>Biddulphiophycidae</taxon>
        <taxon>Hemiaulales</taxon>
        <taxon>Hemiaulaceae</taxon>
        <taxon>Eucampia</taxon>
    </lineage>
</organism>
<dbReference type="PROSITE" id="PS50016">
    <property type="entry name" value="ZF_PHD_2"/>
    <property type="match status" value="1"/>
</dbReference>
<feature type="compositionally biased region" description="Basic and acidic residues" evidence="5">
    <location>
        <begin position="52"/>
        <end position="72"/>
    </location>
</feature>
<dbReference type="InterPro" id="IPR019787">
    <property type="entry name" value="Znf_PHD-finger"/>
</dbReference>
<dbReference type="PANTHER" id="PTHR47672">
    <property type="entry name" value="E3 UBIQUITIN-PROTEIN LIGASE SNT2"/>
    <property type="match status" value="1"/>
</dbReference>
<protein>
    <recommendedName>
        <fullName evidence="6">PHD-type domain-containing protein</fullName>
    </recommendedName>
</protein>
<feature type="region of interest" description="Disordered" evidence="5">
    <location>
        <begin position="35"/>
        <end position="75"/>
    </location>
</feature>
<feature type="domain" description="PHD-type" evidence="6">
    <location>
        <begin position="388"/>
        <end position="438"/>
    </location>
</feature>
<dbReference type="InterPro" id="IPR019786">
    <property type="entry name" value="Zinc_finger_PHD-type_CS"/>
</dbReference>
<evidence type="ECO:0000256" key="5">
    <source>
        <dbReference type="SAM" id="MobiDB-lite"/>
    </source>
</evidence>
<evidence type="ECO:0000256" key="3">
    <source>
        <dbReference type="ARBA" id="ARBA00022833"/>
    </source>
</evidence>
<evidence type="ECO:0000259" key="6">
    <source>
        <dbReference type="PROSITE" id="PS50016"/>
    </source>
</evidence>
<dbReference type="AlphaFoldDB" id="A0A7S2S2S7"/>
<dbReference type="GO" id="GO:0036205">
    <property type="term" value="P:histone catabolic process"/>
    <property type="evidence" value="ECO:0007669"/>
    <property type="project" value="TreeGrafter"/>
</dbReference>
<keyword evidence="2 4" id="KW-0863">Zinc-finger</keyword>
<name>A0A7S2S2S7_9STRA</name>
<dbReference type="SUPFAM" id="SSF57903">
    <property type="entry name" value="FYVE/PHD zinc finger"/>
    <property type="match status" value="2"/>
</dbReference>
<keyword evidence="1" id="KW-0479">Metal-binding</keyword>
<dbReference type="InterPro" id="IPR001965">
    <property type="entry name" value="Znf_PHD"/>
</dbReference>
<proteinExistence type="predicted"/>
<keyword evidence="3" id="KW-0862">Zinc</keyword>
<dbReference type="GO" id="GO:0008270">
    <property type="term" value="F:zinc ion binding"/>
    <property type="evidence" value="ECO:0007669"/>
    <property type="project" value="UniProtKB-KW"/>
</dbReference>
<dbReference type="GO" id="GO:0004842">
    <property type="term" value="F:ubiquitin-protein transferase activity"/>
    <property type="evidence" value="ECO:0007669"/>
    <property type="project" value="TreeGrafter"/>
</dbReference>
<evidence type="ECO:0000256" key="2">
    <source>
        <dbReference type="ARBA" id="ARBA00022771"/>
    </source>
</evidence>
<dbReference type="EMBL" id="HBHI01022472">
    <property type="protein sequence ID" value="CAD9687870.1"/>
    <property type="molecule type" value="Transcribed_RNA"/>
</dbReference>
<feature type="compositionally biased region" description="Polar residues" evidence="5">
    <location>
        <begin position="474"/>
        <end position="483"/>
    </location>
</feature>
<dbReference type="InterPro" id="IPR011011">
    <property type="entry name" value="Znf_FYVE_PHD"/>
</dbReference>
<dbReference type="InterPro" id="IPR029617">
    <property type="entry name" value="Snt2"/>
</dbReference>
<feature type="region of interest" description="Disordered" evidence="5">
    <location>
        <begin position="461"/>
        <end position="498"/>
    </location>
</feature>
<reference evidence="7" key="1">
    <citation type="submission" date="2021-01" db="EMBL/GenBank/DDBJ databases">
        <authorList>
            <person name="Corre E."/>
            <person name="Pelletier E."/>
            <person name="Niang G."/>
            <person name="Scheremetjew M."/>
            <person name="Finn R."/>
            <person name="Kale V."/>
            <person name="Holt S."/>
            <person name="Cochrane G."/>
            <person name="Meng A."/>
            <person name="Brown T."/>
            <person name="Cohen L."/>
        </authorList>
    </citation>
    <scope>NUCLEOTIDE SEQUENCE</scope>
    <source>
        <strain evidence="7">CCMP1452</strain>
    </source>
</reference>